<dbReference type="AlphaFoldDB" id="A0A2N5DEB3"/>
<dbReference type="PROSITE" id="PS51464">
    <property type="entry name" value="SIS"/>
    <property type="match status" value="1"/>
</dbReference>
<feature type="site" description="Catalytically relevant" evidence="6">
    <location>
        <position position="148"/>
    </location>
</feature>
<evidence type="ECO:0000313" key="10">
    <source>
        <dbReference type="EMBL" id="PLR24393.1"/>
    </source>
</evidence>
<dbReference type="GO" id="GO:0005975">
    <property type="term" value="P:carbohydrate metabolic process"/>
    <property type="evidence" value="ECO:0007669"/>
    <property type="project" value="InterPro"/>
</dbReference>
<dbReference type="InterPro" id="IPR001347">
    <property type="entry name" value="SIS_dom"/>
</dbReference>
<sequence length="320" mass="33081">MTDTISDAVAVGRRVLSIEAQALTQMADELGEAFARAVQVLHDAKGRIVCTGMGKSGHVARKIAATLASTGSQAMFVHPAEASHGDLGMIGPDDVVLALSKSGEARELADTMAYCKRFSIPLIAITAVAGSQLGQAGDVLLLLPDAPEATAEVNAPTTSTTLQIALGDALAVALLESRGFTASDFRVFHPGGKLGAMLRTVADLMHGQGELPLIGEGAPMSEALLVMSQKRFGAVGVIDAAGALVGLITDGDLRRHMDGLMTHAAGEVMTKGPLVIGPHALAAEALKVMNERRITVLFVVEAGRPVGVLHVHDLLRAGVI</sequence>
<proteinExistence type="inferred from homology"/>
<keyword evidence="5" id="KW-0479">Metal-binding</keyword>
<dbReference type="FunFam" id="3.40.50.10490:FF:000011">
    <property type="entry name" value="Arabinose 5-phosphate isomerase"/>
    <property type="match status" value="1"/>
</dbReference>
<dbReference type="GO" id="GO:0019146">
    <property type="term" value="F:arabinose-5-phosphate isomerase activity"/>
    <property type="evidence" value="ECO:0007669"/>
    <property type="project" value="UniProtKB-ARBA"/>
</dbReference>
<dbReference type="CDD" id="cd04604">
    <property type="entry name" value="CBS_pair_SIS_assoc"/>
    <property type="match status" value="1"/>
</dbReference>
<comment type="caution">
    <text evidence="10">The sequence shown here is derived from an EMBL/GenBank/DDBJ whole genome shotgun (WGS) entry which is preliminary data.</text>
</comment>
<dbReference type="Proteomes" id="UP000234479">
    <property type="component" value="Unassembled WGS sequence"/>
</dbReference>
<dbReference type="SMART" id="SM00116">
    <property type="entry name" value="CBS"/>
    <property type="match status" value="2"/>
</dbReference>
<evidence type="ECO:0000256" key="4">
    <source>
        <dbReference type="PIRNR" id="PIRNR004692"/>
    </source>
</evidence>
<dbReference type="InterPro" id="IPR000644">
    <property type="entry name" value="CBS_dom"/>
</dbReference>
<dbReference type="InterPro" id="IPR035474">
    <property type="entry name" value="SIS_Kpsf"/>
</dbReference>
<comment type="similarity">
    <text evidence="1 4">Belongs to the SIS family. GutQ/KpsF subfamily.</text>
</comment>
<keyword evidence="11" id="KW-1185">Reference proteome</keyword>
<dbReference type="NCBIfam" id="TIGR00393">
    <property type="entry name" value="kpsF"/>
    <property type="match status" value="1"/>
</dbReference>
<dbReference type="PIRSF" id="PIRSF004692">
    <property type="entry name" value="KdsD_KpsF"/>
    <property type="match status" value="1"/>
</dbReference>
<dbReference type="GO" id="GO:0097367">
    <property type="term" value="F:carbohydrate derivative binding"/>
    <property type="evidence" value="ECO:0007669"/>
    <property type="project" value="InterPro"/>
</dbReference>
<dbReference type="Gene3D" id="3.10.580.10">
    <property type="entry name" value="CBS-domain"/>
    <property type="match status" value="1"/>
</dbReference>
<feature type="site" description="Catalytically relevant" evidence="6">
    <location>
        <position position="189"/>
    </location>
</feature>
<dbReference type="RefSeq" id="WP_101718623.1">
    <property type="nucleotide sequence ID" value="NZ_PJRS01000023.1"/>
</dbReference>
<dbReference type="InterPro" id="IPR004800">
    <property type="entry name" value="KdsD/KpsF-type"/>
</dbReference>
<evidence type="ECO:0000259" key="9">
    <source>
        <dbReference type="PROSITE" id="PS51464"/>
    </source>
</evidence>
<organism evidence="10 11">
    <name type="scientific">Caulobacter zeae</name>
    <dbReference type="NCBI Taxonomy" id="2055137"/>
    <lineage>
        <taxon>Bacteria</taxon>
        <taxon>Pseudomonadati</taxon>
        <taxon>Pseudomonadota</taxon>
        <taxon>Alphaproteobacteria</taxon>
        <taxon>Caulobacterales</taxon>
        <taxon>Caulobacteraceae</taxon>
        <taxon>Caulobacter</taxon>
    </lineage>
</organism>
<evidence type="ECO:0000256" key="7">
    <source>
        <dbReference type="PROSITE-ProRule" id="PRU00703"/>
    </source>
</evidence>
<dbReference type="SUPFAM" id="SSF53697">
    <property type="entry name" value="SIS domain"/>
    <property type="match status" value="1"/>
</dbReference>
<keyword evidence="2" id="KW-0677">Repeat</keyword>
<dbReference type="GO" id="GO:0046872">
    <property type="term" value="F:metal ion binding"/>
    <property type="evidence" value="ECO:0007669"/>
    <property type="project" value="UniProtKB-KW"/>
</dbReference>
<keyword evidence="10" id="KW-0413">Isomerase</keyword>
<keyword evidence="3 7" id="KW-0129">CBS domain</keyword>
<dbReference type="PANTHER" id="PTHR42745">
    <property type="match status" value="1"/>
</dbReference>
<dbReference type="PROSITE" id="PS51371">
    <property type="entry name" value="CBS"/>
    <property type="match status" value="2"/>
</dbReference>
<evidence type="ECO:0000256" key="6">
    <source>
        <dbReference type="PIRSR" id="PIRSR004692-3"/>
    </source>
</evidence>
<evidence type="ECO:0000256" key="5">
    <source>
        <dbReference type="PIRSR" id="PIRSR004692-2"/>
    </source>
</evidence>
<evidence type="ECO:0000313" key="11">
    <source>
        <dbReference type="Proteomes" id="UP000234479"/>
    </source>
</evidence>
<name>A0A2N5DEB3_9CAUL</name>
<dbReference type="GO" id="GO:1901135">
    <property type="term" value="P:carbohydrate derivative metabolic process"/>
    <property type="evidence" value="ECO:0007669"/>
    <property type="project" value="InterPro"/>
</dbReference>
<dbReference type="Gene3D" id="3.40.50.10490">
    <property type="entry name" value="Glucose-6-phosphate isomerase like protein, domain 1"/>
    <property type="match status" value="1"/>
</dbReference>
<dbReference type="Pfam" id="PF01380">
    <property type="entry name" value="SIS"/>
    <property type="match status" value="1"/>
</dbReference>
<feature type="binding site" evidence="5">
    <location>
        <position position="78"/>
    </location>
    <ligand>
        <name>Zn(2+)</name>
        <dbReference type="ChEBI" id="CHEBI:29105"/>
    </ligand>
</feature>
<gene>
    <name evidence="10" type="ORF">SGCZBJ_14065</name>
</gene>
<reference evidence="10 11" key="1">
    <citation type="submission" date="2017-12" db="EMBL/GenBank/DDBJ databases">
        <title>The genome sequence of Caulobacter sp. 410.</title>
        <authorList>
            <person name="Gao J."/>
            <person name="Mao X."/>
            <person name="Sun J."/>
        </authorList>
    </citation>
    <scope>NUCLEOTIDE SEQUENCE [LARGE SCALE GENOMIC DNA]</scope>
    <source>
        <strain evidence="10 11">410</strain>
    </source>
</reference>
<evidence type="ECO:0000256" key="3">
    <source>
        <dbReference type="ARBA" id="ARBA00023122"/>
    </source>
</evidence>
<feature type="site" description="Catalytically relevant" evidence="6">
    <location>
        <position position="107"/>
    </location>
</feature>
<evidence type="ECO:0000259" key="8">
    <source>
        <dbReference type="PROSITE" id="PS51371"/>
    </source>
</evidence>
<feature type="domain" description="CBS" evidence="8">
    <location>
        <begin position="205"/>
        <end position="265"/>
    </location>
</feature>
<dbReference type="InterPro" id="IPR050986">
    <property type="entry name" value="GutQ/KpsF_isomerases"/>
</dbReference>
<dbReference type="CDD" id="cd05014">
    <property type="entry name" value="SIS_Kpsf"/>
    <property type="match status" value="1"/>
</dbReference>
<dbReference type="Pfam" id="PF00571">
    <property type="entry name" value="CBS"/>
    <property type="match status" value="2"/>
</dbReference>
<dbReference type="PANTHER" id="PTHR42745:SF1">
    <property type="entry name" value="ARABINOSE 5-PHOSPHATE ISOMERASE KDSD"/>
    <property type="match status" value="1"/>
</dbReference>
<dbReference type="EMBL" id="PJRS01000023">
    <property type="protein sequence ID" value="PLR24393.1"/>
    <property type="molecule type" value="Genomic_DNA"/>
</dbReference>
<dbReference type="OrthoDB" id="9762536at2"/>
<evidence type="ECO:0000256" key="1">
    <source>
        <dbReference type="ARBA" id="ARBA00008165"/>
    </source>
</evidence>
<feature type="domain" description="CBS" evidence="8">
    <location>
        <begin position="269"/>
        <end position="320"/>
    </location>
</feature>
<keyword evidence="5" id="KW-0862">Zinc</keyword>
<feature type="site" description="Catalytically relevant" evidence="6">
    <location>
        <position position="55"/>
    </location>
</feature>
<feature type="domain" description="SIS" evidence="9">
    <location>
        <begin position="37"/>
        <end position="180"/>
    </location>
</feature>
<dbReference type="InterPro" id="IPR046348">
    <property type="entry name" value="SIS_dom_sf"/>
</dbReference>
<dbReference type="InterPro" id="IPR046342">
    <property type="entry name" value="CBS_dom_sf"/>
</dbReference>
<protein>
    <submittedName>
        <fullName evidence="10">KpsF/GutQ family sugar-phosphate isomerase</fullName>
    </submittedName>
</protein>
<evidence type="ECO:0000256" key="2">
    <source>
        <dbReference type="ARBA" id="ARBA00022737"/>
    </source>
</evidence>
<accession>A0A2N5DEB3</accession>